<reference evidence="1 3" key="1">
    <citation type="submission" date="2012-06" db="EMBL/GenBank/DDBJ databases">
        <title>Noncontiguous Finished plasmid 1 of genome of Cylindrospermum stagnale PCC 7417.</title>
        <authorList>
            <consortium name="US DOE Joint Genome Institute"/>
            <person name="Gugger M."/>
            <person name="Coursin T."/>
            <person name="Rippka R."/>
            <person name="Tandeau De Marsac N."/>
            <person name="Huntemann M."/>
            <person name="Wei C.-L."/>
            <person name="Han J."/>
            <person name="Detter J.C."/>
            <person name="Han C."/>
            <person name="Tapia R."/>
            <person name="Davenport K."/>
            <person name="Daligault H."/>
            <person name="Erkkila T."/>
            <person name="Gu W."/>
            <person name="Munk A.C.C."/>
            <person name="Teshima H."/>
            <person name="Xu Y."/>
            <person name="Chain P."/>
            <person name="Chen A."/>
            <person name="Krypides N."/>
            <person name="Mavromatis K."/>
            <person name="Markowitz V."/>
            <person name="Szeto E."/>
            <person name="Ivanova N."/>
            <person name="Mikhailova N."/>
            <person name="Ovchinnikova G."/>
            <person name="Pagani I."/>
            <person name="Pati A."/>
            <person name="Goodwin L."/>
            <person name="Peters L."/>
            <person name="Pitluck S."/>
            <person name="Woyke T."/>
            <person name="Kerfeld C."/>
        </authorList>
    </citation>
    <scope>NUCLEOTIDE SEQUENCE [LARGE SCALE GENOMIC DNA]</scope>
    <source>
        <strain evidence="1 3">PCC 7417</strain>
        <plasmid evidence="1">pCYLST.01</plasmid>
        <plasmid evidence="3">Plasmid pCYLST.01</plasmid>
    </source>
</reference>
<organism evidence="1 3">
    <name type="scientific">Cylindrospermum stagnale PCC 7417</name>
    <dbReference type="NCBI Taxonomy" id="56107"/>
    <lineage>
        <taxon>Bacteria</taxon>
        <taxon>Bacillati</taxon>
        <taxon>Cyanobacteriota</taxon>
        <taxon>Cyanophyceae</taxon>
        <taxon>Nostocales</taxon>
        <taxon>Nostocaceae</taxon>
        <taxon>Cylindrospermum</taxon>
    </lineage>
</organism>
<dbReference type="HOGENOM" id="CLU_1352712_0_0_3"/>
<gene>
    <name evidence="1" type="ORF">Cylst_6432</name>
    <name evidence="2" type="ORF">Cylst_6629</name>
</gene>
<evidence type="ECO:0000313" key="2">
    <source>
        <dbReference type="EMBL" id="AFZ28398.1"/>
    </source>
</evidence>
<dbReference type="EMBL" id="CP003643">
    <property type="protein sequence ID" value="AFZ28223.1"/>
    <property type="molecule type" value="Genomic_DNA"/>
</dbReference>
<sequence>MTAQHRLPILKPNETYTFRKYFDLRFAPADILQELGASLTKAKINLPVNTNKIPRLVDLQGRLEEAIRRVSLTSEAARREVLIAPILLEVAHITESMINIEYPIEVNQFLRGDLDYYLQSQHGVLVVEAKQADLTRGFTQLAVELIALDQWIESDEPVLYGAVTTGDIWHFGSFQRQNRLVSQDLMLYRVPTDLEALMQILVGILSETNNNSTAVESA</sequence>
<proteinExistence type="predicted"/>
<evidence type="ECO:0000313" key="1">
    <source>
        <dbReference type="EMBL" id="AFZ28223.1"/>
    </source>
</evidence>
<dbReference type="EMBL" id="CP003643">
    <property type="protein sequence ID" value="AFZ28398.1"/>
    <property type="molecule type" value="Genomic_DNA"/>
</dbReference>
<keyword evidence="3" id="KW-1185">Reference proteome</keyword>
<accession>K9X6V5</accession>
<dbReference type="KEGG" id="csg:Cylst_6432"/>
<dbReference type="Proteomes" id="UP000010475">
    <property type="component" value="Plasmid pCYLST.01"/>
</dbReference>
<name>K9X6V5_9NOST</name>
<dbReference type="PATRIC" id="fig|56107.3.peg.6899"/>
<dbReference type="RefSeq" id="WP_015328270.1">
    <property type="nucleotide sequence ID" value="NC_020050.1"/>
</dbReference>
<dbReference type="OrthoDB" id="466093at2"/>
<protein>
    <recommendedName>
        <fullName evidence="4">Type I restriction enzyme R protein N-terminal domain-containing protein</fullName>
    </recommendedName>
</protein>
<keyword evidence="1" id="KW-0614">Plasmid</keyword>
<evidence type="ECO:0000313" key="3">
    <source>
        <dbReference type="Proteomes" id="UP000010475"/>
    </source>
</evidence>
<geneLocation type="plasmid" evidence="1 3">
    <name>pCYLST.01</name>
</geneLocation>
<evidence type="ECO:0008006" key="4">
    <source>
        <dbReference type="Google" id="ProtNLM"/>
    </source>
</evidence>
<dbReference type="AlphaFoldDB" id="K9X6V5"/>
<dbReference type="KEGG" id="csg:Cylst_6629"/>